<dbReference type="GeneID" id="27338341"/>
<keyword evidence="1" id="KW-0732">Signal</keyword>
<reference evidence="3 4" key="1">
    <citation type="submission" date="2015-01" db="EMBL/GenBank/DDBJ databases">
        <title>The Genome Sequence of Exophiala spinifera CBS89968.</title>
        <authorList>
            <consortium name="The Broad Institute Genomics Platform"/>
            <person name="Cuomo C."/>
            <person name="de Hoog S."/>
            <person name="Gorbushina A."/>
            <person name="Stielow B."/>
            <person name="Teixiera M."/>
            <person name="Abouelleil A."/>
            <person name="Chapman S.B."/>
            <person name="Priest M."/>
            <person name="Young S.K."/>
            <person name="Wortman J."/>
            <person name="Nusbaum C."/>
            <person name="Birren B."/>
        </authorList>
    </citation>
    <scope>NUCLEOTIDE SEQUENCE [LARGE SCALE GENOMIC DNA]</scope>
    <source>
        <strain evidence="3 4">CBS 89968</strain>
    </source>
</reference>
<feature type="domain" description="WSC" evidence="2">
    <location>
        <begin position="376"/>
        <end position="472"/>
    </location>
</feature>
<feature type="chain" id="PRO_5002236759" description="WSC domain-containing protein" evidence="1">
    <location>
        <begin position="23"/>
        <end position="842"/>
    </location>
</feature>
<dbReference type="Proteomes" id="UP000053328">
    <property type="component" value="Unassembled WGS sequence"/>
</dbReference>
<dbReference type="SMART" id="SM00321">
    <property type="entry name" value="WSC"/>
    <property type="match status" value="4"/>
</dbReference>
<dbReference type="PANTHER" id="PTHR43662:SF3">
    <property type="entry name" value="DOMAIN PROTEIN, PUTATIVE (AFU_ORTHOLOGUE AFUA_6G11970)-RELATED"/>
    <property type="match status" value="1"/>
</dbReference>
<sequence length="842" mass="88826">MTSFPSALLAIFLSLTFDHVEAFWRMRCGTVQVGRVDPIVSPGGVAGHCHTIAGPNNINTTSTFDDLQAAFCTSCEVQADKSAYWTPNLYYRYPNGSFAEVPHDGTVAYYLDRGVDVPNMKPFPPGFRMLSGDAAARVYDPNTLTWGNKTFGPTPISKRASFACLDSSGPIPETPGLNITSCDNGLRAQIHFQSCWDGVNLYKSDQSHVAYLSGMDNGVCPPGYPVLLPHIFLEIIYFPNSVAKKGDGGIFVFSQGDTTGYGFHGDFLNGWDPQVQIDSIKQCMGPGATNNGAIGACPPLAASEDPFFNQNCPEQPAVVNEAVHGLIPLLPGCNPPTGGPLRAAQNICPVQPSVDVIDNQDYKNRSVATVGQKIGNWQYMGCAFDKSTPRPLAGKSYYDTTGMTIETCTAFCKQNGYAMAGMEASSQCYCGSALSQLIQDPLTCAAQNYYVCSGNLFEYCGGQQLMQIWNDTTYTGPTLKGLPIAGQSKLPLLDGSTATYQGCYTEGVGAKALPGSKYSNSTGMSLENCAAFCQKGNYALFGTEYAQECYCGNSITTSQVLQSNCSAICTGDNTEFCGGNSRLSVWALSSYVPPTTSSGGPSSPTASASPSPAATGITYLNCVSETSPNRALNGSYTSSGSMTVDQCAFTAQGLNLAYFGLEYASQCIAGNVLNSGSGVLNPSKCNMNCAGNNTQTCGGSNAISLYNNTLYVKATNPDPVTVPNQPGTQYGYVGCYSEPAGARALGPNAQFGSTQTTLSTLTVEACAAYCFGKGYSWMGVENGNQCFCNGAGIINGAAQSAGGDADCGTGCQGNPKENCGGNAKINIYQLKSGSKRRARRTW</sequence>
<feature type="domain" description="WSC" evidence="2">
    <location>
        <begin position="497"/>
        <end position="589"/>
    </location>
</feature>
<evidence type="ECO:0000313" key="4">
    <source>
        <dbReference type="Proteomes" id="UP000053328"/>
    </source>
</evidence>
<dbReference type="Pfam" id="PF09362">
    <property type="entry name" value="DUF1996"/>
    <property type="match status" value="1"/>
</dbReference>
<name>A0A0D1Y5W1_9EURO</name>
<feature type="domain" description="WSC" evidence="2">
    <location>
        <begin position="729"/>
        <end position="831"/>
    </location>
</feature>
<proteinExistence type="predicted"/>
<organism evidence="3 4">
    <name type="scientific">Exophiala spinifera</name>
    <dbReference type="NCBI Taxonomy" id="91928"/>
    <lineage>
        <taxon>Eukaryota</taxon>
        <taxon>Fungi</taxon>
        <taxon>Dikarya</taxon>
        <taxon>Ascomycota</taxon>
        <taxon>Pezizomycotina</taxon>
        <taxon>Eurotiomycetes</taxon>
        <taxon>Chaetothyriomycetidae</taxon>
        <taxon>Chaetothyriales</taxon>
        <taxon>Herpotrichiellaceae</taxon>
        <taxon>Exophiala</taxon>
    </lineage>
</organism>
<dbReference type="InterPro" id="IPR018535">
    <property type="entry name" value="DUF1996"/>
</dbReference>
<dbReference type="STRING" id="91928.A0A0D1Y5W1"/>
<evidence type="ECO:0000259" key="2">
    <source>
        <dbReference type="PROSITE" id="PS51212"/>
    </source>
</evidence>
<dbReference type="PANTHER" id="PTHR43662">
    <property type="match status" value="1"/>
</dbReference>
<dbReference type="PROSITE" id="PS51212">
    <property type="entry name" value="WSC"/>
    <property type="match status" value="4"/>
</dbReference>
<feature type="domain" description="WSC" evidence="2">
    <location>
        <begin position="616"/>
        <end position="709"/>
    </location>
</feature>
<dbReference type="InterPro" id="IPR002889">
    <property type="entry name" value="WSC_carb-bd"/>
</dbReference>
<protein>
    <recommendedName>
        <fullName evidence="2">WSC domain-containing protein</fullName>
    </recommendedName>
</protein>
<dbReference type="OrthoDB" id="74764at2759"/>
<gene>
    <name evidence="3" type="ORF">PV08_11258</name>
</gene>
<dbReference type="RefSeq" id="XP_016230512.1">
    <property type="nucleotide sequence ID" value="XM_016385568.1"/>
</dbReference>
<evidence type="ECO:0000256" key="1">
    <source>
        <dbReference type="SAM" id="SignalP"/>
    </source>
</evidence>
<feature type="signal peptide" evidence="1">
    <location>
        <begin position="1"/>
        <end position="22"/>
    </location>
</feature>
<evidence type="ECO:0000313" key="3">
    <source>
        <dbReference type="EMBL" id="KIW10296.1"/>
    </source>
</evidence>
<accession>A0A0D1Y5W1</accession>
<dbReference type="Pfam" id="PF01822">
    <property type="entry name" value="WSC"/>
    <property type="match status" value="4"/>
</dbReference>
<dbReference type="AlphaFoldDB" id="A0A0D1Y5W1"/>
<dbReference type="VEuPathDB" id="FungiDB:PV08_11258"/>
<dbReference type="HOGENOM" id="CLU_014722_3_1_1"/>
<keyword evidence="4" id="KW-1185">Reference proteome</keyword>
<dbReference type="EMBL" id="KN847500">
    <property type="protein sequence ID" value="KIW10296.1"/>
    <property type="molecule type" value="Genomic_DNA"/>
</dbReference>